<dbReference type="HAMAP" id="MF_01547">
    <property type="entry name" value="RNA_methyltr_E"/>
    <property type="match status" value="1"/>
</dbReference>
<feature type="compositionally biased region" description="Basic and acidic residues" evidence="9">
    <location>
        <begin position="787"/>
        <end position="805"/>
    </location>
</feature>
<dbReference type="InterPro" id="IPR015507">
    <property type="entry name" value="rRNA-MeTfrase_E"/>
</dbReference>
<dbReference type="Proteomes" id="UP000659654">
    <property type="component" value="Unassembled WGS sequence"/>
</dbReference>
<dbReference type="FunFam" id="3.40.50.150:FF:000004">
    <property type="entry name" value="AdoMet-dependent rRNA methyltransferase SPB1"/>
    <property type="match status" value="1"/>
</dbReference>
<keyword evidence="8" id="KW-0175">Coiled coil</keyword>
<evidence type="ECO:0000256" key="5">
    <source>
        <dbReference type="ARBA" id="ARBA00022679"/>
    </source>
</evidence>
<evidence type="ECO:0000256" key="7">
    <source>
        <dbReference type="ARBA" id="ARBA00023242"/>
    </source>
</evidence>
<feature type="binding site" evidence="8">
    <location>
        <position position="76"/>
    </location>
    <ligand>
        <name>S-adenosyl-L-methionine</name>
        <dbReference type="ChEBI" id="CHEBI:59789"/>
    </ligand>
</feature>
<dbReference type="PANTHER" id="PTHR10920">
    <property type="entry name" value="RIBOSOMAL RNA METHYLTRANSFERASE"/>
    <property type="match status" value="1"/>
</dbReference>
<organism evidence="13 14">
    <name type="scientific">Bursaphelenchus xylophilus</name>
    <name type="common">Pinewood nematode worm</name>
    <name type="synonym">Aphelenchoides xylophilus</name>
    <dbReference type="NCBI Taxonomy" id="6326"/>
    <lineage>
        <taxon>Eukaryota</taxon>
        <taxon>Metazoa</taxon>
        <taxon>Ecdysozoa</taxon>
        <taxon>Nematoda</taxon>
        <taxon>Chromadorea</taxon>
        <taxon>Rhabditida</taxon>
        <taxon>Tylenchina</taxon>
        <taxon>Tylenchomorpha</taxon>
        <taxon>Aphelenchoidea</taxon>
        <taxon>Aphelenchoididae</taxon>
        <taxon>Bursaphelenchus</taxon>
    </lineage>
</organism>
<dbReference type="InterPro" id="IPR002877">
    <property type="entry name" value="RNA_MeTrfase_FtsJ_dom"/>
</dbReference>
<feature type="active site" description="Proton acceptor" evidence="8">
    <location>
        <position position="158"/>
    </location>
</feature>
<evidence type="ECO:0000256" key="3">
    <source>
        <dbReference type="ARBA" id="ARBA00022552"/>
    </source>
</evidence>
<comment type="function">
    <text evidence="8">Probable methyltransferase involved in the maturation of rRNA and in the biogenesis of ribosomal subunits.</text>
</comment>
<evidence type="ECO:0000259" key="10">
    <source>
        <dbReference type="Pfam" id="PF01728"/>
    </source>
</evidence>
<evidence type="ECO:0000313" key="13">
    <source>
        <dbReference type="EMBL" id="CAD5232993.1"/>
    </source>
</evidence>
<dbReference type="InterPro" id="IPR050082">
    <property type="entry name" value="RNA_methyltr_RlmE"/>
</dbReference>
<evidence type="ECO:0000256" key="8">
    <source>
        <dbReference type="HAMAP-Rule" id="MF_03163"/>
    </source>
</evidence>
<feature type="compositionally biased region" description="Acidic residues" evidence="9">
    <location>
        <begin position="445"/>
        <end position="464"/>
    </location>
</feature>
<keyword evidence="4 8" id="KW-0489">Methyltransferase</keyword>
<dbReference type="InterPro" id="IPR029063">
    <property type="entry name" value="SAM-dependent_MTases_sf"/>
</dbReference>
<dbReference type="InterPro" id="IPR024576">
    <property type="entry name" value="rRNA_MeTfrase_Spb1_DUF3381"/>
</dbReference>
<evidence type="ECO:0000259" key="11">
    <source>
        <dbReference type="Pfam" id="PF07780"/>
    </source>
</evidence>
<gene>
    <name evidence="13" type="ORF">BXYJ_LOCUS13084</name>
</gene>
<keyword evidence="2 8" id="KW-0690">Ribosome biogenesis</keyword>
<comment type="similarity">
    <text evidence="8">Belongs to the class I-like SAM-binding methyltransferase superfamily. RNA methyltransferase RlmE family. SPB1 subfamily.</text>
</comment>
<reference evidence="13" key="1">
    <citation type="submission" date="2020-09" db="EMBL/GenBank/DDBJ databases">
        <authorList>
            <person name="Kikuchi T."/>
        </authorList>
    </citation>
    <scope>NUCLEOTIDE SEQUENCE</scope>
    <source>
        <strain evidence="13">Ka4C1</strain>
    </source>
</reference>
<feature type="region of interest" description="Disordered" evidence="9">
    <location>
        <begin position="434"/>
        <end position="470"/>
    </location>
</feature>
<keyword evidence="3 8" id="KW-0698">rRNA processing</keyword>
<keyword evidence="6 8" id="KW-0949">S-adenosyl-L-methionine</keyword>
<dbReference type="SUPFAM" id="SSF53335">
    <property type="entry name" value="S-adenosyl-L-methionine-dependent methyltransferases"/>
    <property type="match status" value="1"/>
</dbReference>
<evidence type="ECO:0000256" key="2">
    <source>
        <dbReference type="ARBA" id="ARBA00022517"/>
    </source>
</evidence>
<evidence type="ECO:0000259" key="12">
    <source>
        <dbReference type="Pfam" id="PF11861"/>
    </source>
</evidence>
<feature type="compositionally biased region" description="Acidic residues" evidence="9">
    <location>
        <begin position="558"/>
        <end position="580"/>
    </location>
</feature>
<dbReference type="Pfam" id="PF01728">
    <property type="entry name" value="FtsJ"/>
    <property type="match status" value="1"/>
</dbReference>
<evidence type="ECO:0000256" key="6">
    <source>
        <dbReference type="ARBA" id="ARBA00022691"/>
    </source>
</evidence>
<feature type="compositionally biased region" description="Basic and acidic residues" evidence="9">
    <location>
        <begin position="614"/>
        <end position="625"/>
    </location>
</feature>
<evidence type="ECO:0000256" key="9">
    <source>
        <dbReference type="SAM" id="MobiDB-lite"/>
    </source>
</evidence>
<dbReference type="PANTHER" id="PTHR10920:SF13">
    <property type="entry name" value="PRE-RRNA 2'-O-RIBOSE RNA METHYLTRANSFERASE FTSJ3"/>
    <property type="match status" value="1"/>
</dbReference>
<comment type="catalytic activity">
    <reaction evidence="8">
        <text>a ribonucleotide in rRNA + S-adenosyl-L-methionine = a 2'-O-methylribonucleotide in rRNA + S-adenosyl-L-homocysteine + H(+)</text>
        <dbReference type="Rhea" id="RHEA:48628"/>
        <dbReference type="Rhea" id="RHEA-COMP:12164"/>
        <dbReference type="Rhea" id="RHEA-COMP:12165"/>
        <dbReference type="ChEBI" id="CHEBI:15378"/>
        <dbReference type="ChEBI" id="CHEBI:57856"/>
        <dbReference type="ChEBI" id="CHEBI:59789"/>
        <dbReference type="ChEBI" id="CHEBI:90675"/>
        <dbReference type="ChEBI" id="CHEBI:90676"/>
    </reaction>
</comment>
<comment type="caution">
    <text evidence="13">The sequence shown here is derived from an EMBL/GenBank/DDBJ whole genome shotgun (WGS) entry which is preliminary data.</text>
</comment>
<dbReference type="HAMAP" id="MF_03163">
    <property type="entry name" value="RNA_methyltr_E_SPB1"/>
    <property type="match status" value="1"/>
</dbReference>
<dbReference type="SMR" id="A0A7I8X7S9"/>
<evidence type="ECO:0000256" key="1">
    <source>
        <dbReference type="ARBA" id="ARBA00004604"/>
    </source>
</evidence>
<feature type="binding site" evidence="8">
    <location>
        <position position="118"/>
    </location>
    <ligand>
        <name>S-adenosyl-L-methionine</name>
        <dbReference type="ChEBI" id="CHEBI:59789"/>
    </ligand>
</feature>
<proteinExistence type="inferred from homology"/>
<dbReference type="Proteomes" id="UP000582659">
    <property type="component" value="Unassembled WGS sequence"/>
</dbReference>
<feature type="binding site" evidence="8">
    <location>
        <position position="92"/>
    </location>
    <ligand>
        <name>S-adenosyl-L-methionine</name>
        <dbReference type="ChEBI" id="CHEBI:59789"/>
    </ligand>
</feature>
<dbReference type="AlphaFoldDB" id="A0A7I8X7S9"/>
<feature type="binding site" evidence="8">
    <location>
        <position position="56"/>
    </location>
    <ligand>
        <name>S-adenosyl-L-methionine</name>
        <dbReference type="ChEBI" id="CHEBI:59789"/>
    </ligand>
</feature>
<dbReference type="GO" id="GO:0030687">
    <property type="term" value="C:preribosome, large subunit precursor"/>
    <property type="evidence" value="ECO:0007669"/>
    <property type="project" value="TreeGrafter"/>
</dbReference>
<keyword evidence="5 8" id="KW-0808">Transferase</keyword>
<dbReference type="OrthoDB" id="1287559at2759"/>
<dbReference type="Pfam" id="PF07780">
    <property type="entry name" value="Spb1_C"/>
    <property type="match status" value="1"/>
</dbReference>
<dbReference type="GO" id="GO:0000463">
    <property type="term" value="P:maturation of LSU-rRNA from tricistronic rRNA transcript (SSU-rRNA, 5.8S rRNA, LSU-rRNA)"/>
    <property type="evidence" value="ECO:0007669"/>
    <property type="project" value="TreeGrafter"/>
</dbReference>
<feature type="compositionally biased region" description="Acidic residues" evidence="9">
    <location>
        <begin position="504"/>
        <end position="547"/>
    </location>
</feature>
<dbReference type="GO" id="GO:0016435">
    <property type="term" value="F:rRNA (guanine) methyltransferase activity"/>
    <property type="evidence" value="ECO:0007669"/>
    <property type="project" value="TreeGrafter"/>
</dbReference>
<feature type="region of interest" description="Disordered" evidence="9">
    <location>
        <begin position="772"/>
        <end position="812"/>
    </location>
</feature>
<feature type="domain" description="DUF3381" evidence="12">
    <location>
        <begin position="241"/>
        <end position="388"/>
    </location>
</feature>
<feature type="domain" description="Ribosomal RNA methyltransferase SPB1-like C-terminal" evidence="11">
    <location>
        <begin position="606"/>
        <end position="803"/>
    </location>
</feature>
<dbReference type="EC" id="2.1.1.-" evidence="8"/>
<dbReference type="GO" id="GO:0008650">
    <property type="term" value="F:rRNA (uridine-2'-O-)-methyltransferase activity"/>
    <property type="evidence" value="ECO:0007669"/>
    <property type="project" value="TreeGrafter"/>
</dbReference>
<name>A0A7I8X7S9_BURXY</name>
<dbReference type="Pfam" id="PF11861">
    <property type="entry name" value="DUF3381"/>
    <property type="match status" value="1"/>
</dbReference>
<dbReference type="GO" id="GO:0005730">
    <property type="term" value="C:nucleolus"/>
    <property type="evidence" value="ECO:0007669"/>
    <property type="project" value="UniProtKB-SubCell"/>
</dbReference>
<feature type="domain" description="Ribosomal RNA methyltransferase FtsJ" evidence="10">
    <location>
        <begin position="24"/>
        <end position="201"/>
    </location>
</feature>
<keyword evidence="14" id="KW-1185">Reference proteome</keyword>
<evidence type="ECO:0000313" key="14">
    <source>
        <dbReference type="Proteomes" id="UP000659654"/>
    </source>
</evidence>
<evidence type="ECO:0000256" key="4">
    <source>
        <dbReference type="ARBA" id="ARBA00022603"/>
    </source>
</evidence>
<feature type="coiled-coil region" evidence="8">
    <location>
        <begin position="706"/>
        <end position="733"/>
    </location>
</feature>
<dbReference type="GO" id="GO:0000466">
    <property type="term" value="P:maturation of 5.8S rRNA from tricistronic rRNA transcript (SSU-rRNA, 5.8S rRNA, LSU-rRNA)"/>
    <property type="evidence" value="ECO:0007669"/>
    <property type="project" value="TreeGrafter"/>
</dbReference>
<sequence length="895" mass="102730">MGKKIKVGKQRRDKYYHLAKEAGFRSRAAFKLIQLNRRFQFLERSQVLVDLCAAPGGWLQVAAENMPLDSTRIGVDLCPIKAIPKCITLQGDITHEKTRQQIKVNLPPGREVDTVLNDGAPNVGQNWTKDAFEQNCLVLSALKLATQVLKKNGYFVTKIFRSADYASLIQTFEKLFKHVHVWKPSASRLESAEIFVVCEKYLKPEKVDPDLLDIKKVFVQTSADNTQHLNVQRLLSGDKLKKVKAIGYDDDNITMFNVLKASEFFGTGDHMKLLEKASCIEIDDEKIANSPYTTDEVKDSLKDIRVCGGSELRKILQWRKKILNEWAKEKRAAEKEAEKNKEIDPEAEEQRELEEIDELIRNASAAEAAKLKKKKKNLLKEKRRLRERKQLGMHHEGDAIDEADDIDLFNLTQIKKSLKRKQLNDEAYERIRNRDLKSDEKDENVLEQDASDIEIDSEDEDLNDSEGHFKTDLIENNYEGLSEKMKQMIQNYADKASARLEGTESADESEDEIIEASEDEIDDEEAEYEDSSEIDEEEMEIDEESGDETVQKLNDVGSDSEEEVEEVHEESAESSDESGIEIDKKPTEPPKSSFANGDTTDIYRSDEELDETDERIAKRDEEGPAAKKRRLTPAQLAMGERLIHSSRSRKDVEDWAINRYTFNDEGLPDWFVEDEKKHYRKDPPVNKERIAFYRERSKDLNVRPIKAVVEAKMRKKKRQIRRMERAKKTAEGILENEGMDHSEKVREVRRLYKKAMRPEKKDVKYVRMTKGRRGRMNKPTSGPYKVVDSRLKKDLRSQKAADKRSGKGKGRGRAEYLMKGIQSETMLRPLMDVFFVSVLIVNLYIAVCSMAEIDLGLKLNFDDVFEKYDDGIPDSGELTFSDSRVSDGFGEGGAY</sequence>
<dbReference type="InterPro" id="IPR028589">
    <property type="entry name" value="SPB1-like"/>
</dbReference>
<dbReference type="EMBL" id="CAJFDI010000005">
    <property type="protein sequence ID" value="CAD5232993.1"/>
    <property type="molecule type" value="Genomic_DNA"/>
</dbReference>
<comment type="subcellular location">
    <subcellularLocation>
        <location evidence="1 8">Nucleus</location>
        <location evidence="1 8">Nucleolus</location>
    </subcellularLocation>
</comment>
<dbReference type="Gene3D" id="3.40.50.150">
    <property type="entry name" value="Vaccinia Virus protein VP39"/>
    <property type="match status" value="1"/>
</dbReference>
<protein>
    <recommendedName>
        <fullName evidence="8">Putative rRNA methyltransferase</fullName>
        <ecNumber evidence="8">2.1.1.-</ecNumber>
    </recommendedName>
    <alternativeName>
        <fullName evidence="8">2'-O-ribose RNA methyltransferase SPB1 homolog</fullName>
    </alternativeName>
</protein>
<dbReference type="EMBL" id="CAJFCV020000005">
    <property type="protein sequence ID" value="CAG9126308.1"/>
    <property type="molecule type" value="Genomic_DNA"/>
</dbReference>
<feature type="region of interest" description="Disordered" evidence="9">
    <location>
        <begin position="496"/>
        <end position="634"/>
    </location>
</feature>
<dbReference type="InterPro" id="IPR012920">
    <property type="entry name" value="rRNA_MeTfrase_SPB1-like_C"/>
</dbReference>
<feature type="coiled-coil region" evidence="8">
    <location>
        <begin position="323"/>
        <end position="388"/>
    </location>
</feature>
<keyword evidence="7 8" id="KW-0539">Nucleus</keyword>
<feature type="compositionally biased region" description="Basic and acidic residues" evidence="9">
    <location>
        <begin position="434"/>
        <end position="444"/>
    </location>
</feature>
<accession>A0A7I8X7S9</accession>
<feature type="binding site" evidence="8">
    <location>
        <position position="58"/>
    </location>
    <ligand>
        <name>S-adenosyl-L-methionine</name>
        <dbReference type="ChEBI" id="CHEBI:59789"/>
    </ligand>
</feature>